<dbReference type="EMBL" id="BART01040404">
    <property type="protein sequence ID" value="GAH28946.1"/>
    <property type="molecule type" value="Genomic_DNA"/>
</dbReference>
<feature type="domain" description="Aspartate/ornithine carbamoyltransferase Asp/Orn-binding" evidence="2">
    <location>
        <begin position="13"/>
        <end position="55"/>
    </location>
</feature>
<evidence type="ECO:0000259" key="2">
    <source>
        <dbReference type="Pfam" id="PF00185"/>
    </source>
</evidence>
<dbReference type="GO" id="GO:0016597">
    <property type="term" value="F:amino acid binding"/>
    <property type="evidence" value="ECO:0007669"/>
    <property type="project" value="InterPro"/>
</dbReference>
<feature type="non-terminal residue" evidence="3">
    <location>
        <position position="76"/>
    </location>
</feature>
<comment type="caution">
    <text evidence="3">The sequence shown here is derived from an EMBL/GenBank/DDBJ whole genome shotgun (WGS) entry which is preliminary data.</text>
</comment>
<dbReference type="InterPro" id="IPR006131">
    <property type="entry name" value="Asp_carbamoyltransf_Asp/Orn-bd"/>
</dbReference>
<dbReference type="AlphaFoldDB" id="X1E6S4"/>
<proteinExistence type="predicted"/>
<name>X1E6S4_9ZZZZ</name>
<organism evidence="3">
    <name type="scientific">marine sediment metagenome</name>
    <dbReference type="NCBI Taxonomy" id="412755"/>
    <lineage>
        <taxon>unclassified sequences</taxon>
        <taxon>metagenomes</taxon>
        <taxon>ecological metagenomes</taxon>
    </lineage>
</organism>
<sequence>MEEHSGKPLAKTAFCYLGDARYNMGNSLLVGGAIMGMDVRLCAPKGFLPTDEFSKLIRDIRGSEYVSKSQFMLADS</sequence>
<dbReference type="GO" id="GO:0006520">
    <property type="term" value="P:amino acid metabolic process"/>
    <property type="evidence" value="ECO:0007669"/>
    <property type="project" value="InterPro"/>
</dbReference>
<dbReference type="SUPFAM" id="SSF53671">
    <property type="entry name" value="Aspartate/ornithine carbamoyltransferase"/>
    <property type="match status" value="1"/>
</dbReference>
<dbReference type="InterPro" id="IPR036901">
    <property type="entry name" value="Asp/Orn_carbamoylTrfase_sf"/>
</dbReference>
<accession>X1E6S4</accession>
<evidence type="ECO:0000256" key="1">
    <source>
        <dbReference type="ARBA" id="ARBA00022679"/>
    </source>
</evidence>
<keyword evidence="1" id="KW-0808">Transferase</keyword>
<gene>
    <name evidence="3" type="ORF">S01H4_65787</name>
</gene>
<dbReference type="GO" id="GO:0016743">
    <property type="term" value="F:carboxyl- or carbamoyltransferase activity"/>
    <property type="evidence" value="ECO:0007669"/>
    <property type="project" value="InterPro"/>
</dbReference>
<evidence type="ECO:0000313" key="3">
    <source>
        <dbReference type="EMBL" id="GAH28946.1"/>
    </source>
</evidence>
<dbReference type="Pfam" id="PF00185">
    <property type="entry name" value="OTCace"/>
    <property type="match status" value="1"/>
</dbReference>
<protein>
    <recommendedName>
        <fullName evidence="2">Aspartate/ornithine carbamoyltransferase Asp/Orn-binding domain-containing protein</fullName>
    </recommendedName>
</protein>
<dbReference type="Gene3D" id="3.40.50.1370">
    <property type="entry name" value="Aspartate/ornithine carbamoyltransferase"/>
    <property type="match status" value="1"/>
</dbReference>
<reference evidence="3" key="1">
    <citation type="journal article" date="2014" name="Front. Microbiol.">
        <title>High frequency of phylogenetically diverse reductive dehalogenase-homologous genes in deep subseafloor sedimentary metagenomes.</title>
        <authorList>
            <person name="Kawai M."/>
            <person name="Futagami T."/>
            <person name="Toyoda A."/>
            <person name="Takaki Y."/>
            <person name="Nishi S."/>
            <person name="Hori S."/>
            <person name="Arai W."/>
            <person name="Tsubouchi T."/>
            <person name="Morono Y."/>
            <person name="Uchiyama I."/>
            <person name="Ito T."/>
            <person name="Fujiyama A."/>
            <person name="Inagaki F."/>
            <person name="Takami H."/>
        </authorList>
    </citation>
    <scope>NUCLEOTIDE SEQUENCE</scope>
    <source>
        <strain evidence="3">Expedition CK06-06</strain>
    </source>
</reference>